<dbReference type="AlphaFoldDB" id="A0A7J8X186"/>
<dbReference type="EMBL" id="JABFAA010000004">
    <property type="protein sequence ID" value="MBA0680973.1"/>
    <property type="molecule type" value="Genomic_DNA"/>
</dbReference>
<dbReference type="GO" id="GO:0012505">
    <property type="term" value="C:endomembrane system"/>
    <property type="evidence" value="ECO:0007669"/>
    <property type="project" value="UniProtKB-SubCell"/>
</dbReference>
<keyword evidence="3" id="KW-0732">Signal</keyword>
<keyword evidence="2 7" id="KW-0812">Transmembrane</keyword>
<gene>
    <name evidence="8" type="ORF">Goari_012640</name>
</gene>
<evidence type="ECO:0008006" key="10">
    <source>
        <dbReference type="Google" id="ProtNLM"/>
    </source>
</evidence>
<keyword evidence="9" id="KW-1185">Reference proteome</keyword>
<dbReference type="Proteomes" id="UP000593577">
    <property type="component" value="Unassembled WGS sequence"/>
</dbReference>
<dbReference type="PANTHER" id="PTHR31769">
    <property type="entry name" value="OS07G0462200 PROTEIN-RELATED"/>
    <property type="match status" value="1"/>
</dbReference>
<evidence type="ECO:0000256" key="6">
    <source>
        <dbReference type="ARBA" id="ARBA00029467"/>
    </source>
</evidence>
<sequence length="207" mass="22061">MEKKGIILCSVVVLILGIISTGAGFAAEVTRVKASQVKVDVLGECSYPKSPALGLSLISAATLLMGQIIINFSTGCFCCKRNNAQSQSSNWTKALCFYIVSWITFMTAVGLLLTGAALNDRRGEQVYKDGGIYCYVIKPGVFAVGAVLSALSSIFGVFYYQTLNSKAKDASNAPIPSQGGIVMAQPQFPSENPGFVNGDAYNKRQFN</sequence>
<comment type="similarity">
    <text evidence="6">Belongs to the DESIGUAL family.</text>
</comment>
<accession>A0A7J8X186</accession>
<dbReference type="InterPro" id="IPR009606">
    <property type="entry name" value="DEAL/Modifying_wall_lignin1/2"/>
</dbReference>
<proteinExistence type="inferred from homology"/>
<evidence type="ECO:0000256" key="1">
    <source>
        <dbReference type="ARBA" id="ARBA00004127"/>
    </source>
</evidence>
<evidence type="ECO:0000256" key="2">
    <source>
        <dbReference type="ARBA" id="ARBA00022692"/>
    </source>
</evidence>
<protein>
    <recommendedName>
        <fullName evidence="10">DUF1218 domain-containing protein</fullName>
    </recommendedName>
</protein>
<keyword evidence="4 7" id="KW-1133">Transmembrane helix</keyword>
<feature type="transmembrane region" description="Helical" evidence="7">
    <location>
        <begin position="139"/>
        <end position="160"/>
    </location>
</feature>
<organism evidence="8 9">
    <name type="scientific">Gossypium aridum</name>
    <name type="common">American cotton</name>
    <name type="synonym">Erioxylum aridum</name>
    <dbReference type="NCBI Taxonomy" id="34290"/>
    <lineage>
        <taxon>Eukaryota</taxon>
        <taxon>Viridiplantae</taxon>
        <taxon>Streptophyta</taxon>
        <taxon>Embryophyta</taxon>
        <taxon>Tracheophyta</taxon>
        <taxon>Spermatophyta</taxon>
        <taxon>Magnoliopsida</taxon>
        <taxon>eudicotyledons</taxon>
        <taxon>Gunneridae</taxon>
        <taxon>Pentapetalae</taxon>
        <taxon>rosids</taxon>
        <taxon>malvids</taxon>
        <taxon>Malvales</taxon>
        <taxon>Malvaceae</taxon>
        <taxon>Malvoideae</taxon>
        <taxon>Gossypium</taxon>
    </lineage>
</organism>
<evidence type="ECO:0000256" key="7">
    <source>
        <dbReference type="SAM" id="Phobius"/>
    </source>
</evidence>
<comment type="caution">
    <text evidence="8">The sequence shown here is derived from an EMBL/GenBank/DDBJ whole genome shotgun (WGS) entry which is preliminary data.</text>
</comment>
<feature type="transmembrane region" description="Helical" evidence="7">
    <location>
        <begin position="50"/>
        <end position="74"/>
    </location>
</feature>
<dbReference type="InterPro" id="IPR052222">
    <property type="entry name" value="DESIGUAL"/>
</dbReference>
<comment type="subcellular location">
    <subcellularLocation>
        <location evidence="1">Endomembrane system</location>
        <topology evidence="1">Multi-pass membrane protein</topology>
    </subcellularLocation>
</comment>
<name>A0A7J8X186_GOSAI</name>
<evidence type="ECO:0000313" key="9">
    <source>
        <dbReference type="Proteomes" id="UP000593577"/>
    </source>
</evidence>
<evidence type="ECO:0000256" key="5">
    <source>
        <dbReference type="ARBA" id="ARBA00023136"/>
    </source>
</evidence>
<evidence type="ECO:0000256" key="4">
    <source>
        <dbReference type="ARBA" id="ARBA00022989"/>
    </source>
</evidence>
<dbReference type="Pfam" id="PF06749">
    <property type="entry name" value="DUF1218"/>
    <property type="match status" value="1"/>
</dbReference>
<reference evidence="8 9" key="1">
    <citation type="journal article" date="2019" name="Genome Biol. Evol.">
        <title>Insights into the evolution of the New World diploid cottons (Gossypium, subgenus Houzingenia) based on genome sequencing.</title>
        <authorList>
            <person name="Grover C.E."/>
            <person name="Arick M.A. 2nd"/>
            <person name="Thrash A."/>
            <person name="Conover J.L."/>
            <person name="Sanders W.S."/>
            <person name="Peterson D.G."/>
            <person name="Frelichowski J.E."/>
            <person name="Scheffler J.A."/>
            <person name="Scheffler B.E."/>
            <person name="Wendel J.F."/>
        </authorList>
    </citation>
    <scope>NUCLEOTIDE SEQUENCE [LARGE SCALE GENOMIC DNA]</scope>
    <source>
        <strain evidence="8">185</strain>
        <tissue evidence="8">Leaf</tissue>
    </source>
</reference>
<evidence type="ECO:0000256" key="3">
    <source>
        <dbReference type="ARBA" id="ARBA00022729"/>
    </source>
</evidence>
<keyword evidence="5 7" id="KW-0472">Membrane</keyword>
<feature type="transmembrane region" description="Helical" evidence="7">
    <location>
        <begin position="95"/>
        <end position="119"/>
    </location>
</feature>
<evidence type="ECO:0000313" key="8">
    <source>
        <dbReference type="EMBL" id="MBA0680973.1"/>
    </source>
</evidence>